<comment type="similarity">
    <text evidence="3 18">Belongs to the complex I subunit 2 family.</text>
</comment>
<evidence type="ECO:0000256" key="14">
    <source>
        <dbReference type="ARBA" id="ARBA00023075"/>
    </source>
</evidence>
<dbReference type="PANTHER" id="PTHR46552">
    <property type="entry name" value="NADH-UBIQUINONE OXIDOREDUCTASE CHAIN 2"/>
    <property type="match status" value="1"/>
</dbReference>
<dbReference type="InterPro" id="IPR050175">
    <property type="entry name" value="Complex_I_Subunit_2"/>
</dbReference>
<feature type="transmembrane region" description="Helical" evidence="18">
    <location>
        <begin position="60"/>
        <end position="81"/>
    </location>
</feature>
<evidence type="ECO:0000259" key="19">
    <source>
        <dbReference type="Pfam" id="PF00361"/>
    </source>
</evidence>
<dbReference type="GO" id="GO:0006120">
    <property type="term" value="P:mitochondrial electron transport, NADH to ubiquinone"/>
    <property type="evidence" value="ECO:0007669"/>
    <property type="project" value="InterPro"/>
</dbReference>
<keyword evidence="12 18" id="KW-1133">Transmembrane helix</keyword>
<evidence type="ECO:0000256" key="13">
    <source>
        <dbReference type="ARBA" id="ARBA00023027"/>
    </source>
</evidence>
<evidence type="ECO:0000256" key="5">
    <source>
        <dbReference type="ARBA" id="ARBA00021008"/>
    </source>
</evidence>
<dbReference type="AlphaFoldDB" id="Q2Q1M1"/>
<keyword evidence="10 18" id="KW-1278">Translocase</keyword>
<evidence type="ECO:0000256" key="8">
    <source>
        <dbReference type="ARBA" id="ARBA00022692"/>
    </source>
</evidence>
<keyword evidence="9 18" id="KW-0999">Mitochondrion inner membrane</keyword>
<keyword evidence="8 18" id="KW-0812">Transmembrane</keyword>
<evidence type="ECO:0000256" key="15">
    <source>
        <dbReference type="ARBA" id="ARBA00023128"/>
    </source>
</evidence>
<dbReference type="InterPro" id="IPR003917">
    <property type="entry name" value="NADH_UbQ_OxRdtase_chain2"/>
</dbReference>
<evidence type="ECO:0000313" key="20">
    <source>
        <dbReference type="EMBL" id="ABB90918.1"/>
    </source>
</evidence>
<sequence length="341" mass="38648">MFNNPSKYLFLTTLMAGTLISVSSNSWLSIWMGLEINLLSFIPLMSNSKNLFSTESSLKYFLTQALASAVLLFLVISTSVNINILDISYSMPVTMGIMSSLLLKSGGAPLHFWLPGVMEGLNWYNCLILMTWQKIAPMMLMSYCISESLFTSIMIVTSVMVGSVGGLNQTSLRKLLAYSSINHVGWMLAAMITGENLWLLYFLVYSFLNMTITFILNSSQIMHMNQIYSMMNESPITKFMLFSNFMSLGGLPPFLGFMPKWIIIQFMLLNNMIPVIIMMVLMTLLTLYYYLQMAYSATLITHNNPKWNLYPMNNMYMMLSSIFTFISIAGLMLCTVLLNVM</sequence>
<evidence type="ECO:0000256" key="16">
    <source>
        <dbReference type="ARBA" id="ARBA00023136"/>
    </source>
</evidence>
<evidence type="ECO:0000256" key="17">
    <source>
        <dbReference type="ARBA" id="ARBA00049551"/>
    </source>
</evidence>
<evidence type="ECO:0000256" key="6">
    <source>
        <dbReference type="ARBA" id="ARBA00022448"/>
    </source>
</evidence>
<keyword evidence="14 18" id="KW-0830">Ubiquinone</keyword>
<keyword evidence="16 18" id="KW-0472">Membrane</keyword>
<comment type="subcellular location">
    <subcellularLocation>
        <location evidence="2 18">Mitochondrion inner membrane</location>
        <topology evidence="2 18">Multi-pass membrane protein</topology>
    </subcellularLocation>
</comment>
<dbReference type="PANTHER" id="PTHR46552:SF1">
    <property type="entry name" value="NADH-UBIQUINONE OXIDOREDUCTASE CHAIN 2"/>
    <property type="match status" value="1"/>
</dbReference>
<evidence type="ECO:0000256" key="10">
    <source>
        <dbReference type="ARBA" id="ARBA00022967"/>
    </source>
</evidence>
<feature type="transmembrane region" description="Helical" evidence="18">
    <location>
        <begin position="236"/>
        <end position="255"/>
    </location>
</feature>
<feature type="domain" description="NADH:quinone oxidoreductase/Mrp antiporter transmembrane" evidence="19">
    <location>
        <begin position="24"/>
        <end position="286"/>
    </location>
</feature>
<evidence type="ECO:0000256" key="9">
    <source>
        <dbReference type="ARBA" id="ARBA00022792"/>
    </source>
</evidence>
<evidence type="ECO:0000256" key="12">
    <source>
        <dbReference type="ARBA" id="ARBA00022989"/>
    </source>
</evidence>
<dbReference type="GO" id="GO:0008137">
    <property type="term" value="F:NADH dehydrogenase (ubiquinone) activity"/>
    <property type="evidence" value="ECO:0007669"/>
    <property type="project" value="UniProtKB-EC"/>
</dbReference>
<keyword evidence="6" id="KW-0813">Transport</keyword>
<keyword evidence="7 18" id="KW-0679">Respiratory chain</keyword>
<reference evidence="20" key="1">
    <citation type="journal article" date="2006" name="Mol. Phylogenet. Evol.">
        <title>Mitochondrial genomics and the new insect order Mantophasmatodea.</title>
        <authorList>
            <person name="Cameron S.L."/>
            <person name="Barker S.C."/>
            <person name="Whiting M.F."/>
        </authorList>
    </citation>
    <scope>NUCLEOTIDE SEQUENCE</scope>
</reference>
<comment type="function">
    <text evidence="18">Core subunit of the mitochondrial membrane respiratory chain NADH dehydrogenase (Complex I) which catalyzes electron transfer from NADH through the respiratory chain, using ubiquinone as an electron acceptor. Essential for the catalytic activity and assembly of complex I.</text>
</comment>
<evidence type="ECO:0000256" key="18">
    <source>
        <dbReference type="RuleBase" id="RU003403"/>
    </source>
</evidence>
<dbReference type="InterPro" id="IPR001750">
    <property type="entry name" value="ND/Mrp_TM"/>
</dbReference>
<protein>
    <recommendedName>
        <fullName evidence="5 18">NADH-ubiquinone oxidoreductase chain 2</fullName>
        <ecNumber evidence="4 18">7.1.1.2</ecNumber>
    </recommendedName>
</protein>
<keyword evidence="15 18" id="KW-0496">Mitochondrion</keyword>
<feature type="transmembrane region" description="Helical" evidence="18">
    <location>
        <begin position="198"/>
        <end position="216"/>
    </location>
</feature>
<evidence type="ECO:0000256" key="7">
    <source>
        <dbReference type="ARBA" id="ARBA00022660"/>
    </source>
</evidence>
<feature type="transmembrane region" description="Helical" evidence="18">
    <location>
        <begin position="261"/>
        <end position="291"/>
    </location>
</feature>
<evidence type="ECO:0000256" key="2">
    <source>
        <dbReference type="ARBA" id="ARBA00004448"/>
    </source>
</evidence>
<evidence type="ECO:0000256" key="3">
    <source>
        <dbReference type="ARBA" id="ARBA00007012"/>
    </source>
</evidence>
<dbReference type="GO" id="GO:0005743">
    <property type="term" value="C:mitochondrial inner membrane"/>
    <property type="evidence" value="ECO:0007669"/>
    <property type="project" value="UniProtKB-SubCell"/>
</dbReference>
<feature type="transmembrane region" description="Helical" evidence="18">
    <location>
        <begin position="316"/>
        <end position="338"/>
    </location>
</feature>
<geneLocation type="mitochondrion" evidence="20"/>
<evidence type="ECO:0000256" key="1">
    <source>
        <dbReference type="ARBA" id="ARBA00003257"/>
    </source>
</evidence>
<keyword evidence="13 18" id="KW-0520">NAD</keyword>
<dbReference type="EC" id="7.1.1.2" evidence="4 18"/>
<evidence type="ECO:0000256" key="4">
    <source>
        <dbReference type="ARBA" id="ARBA00012944"/>
    </source>
</evidence>
<dbReference type="Pfam" id="PF00361">
    <property type="entry name" value="Proton_antipo_M"/>
    <property type="match status" value="1"/>
</dbReference>
<proteinExistence type="inferred from homology"/>
<gene>
    <name evidence="20" type="primary">ND2</name>
</gene>
<evidence type="ECO:0000256" key="11">
    <source>
        <dbReference type="ARBA" id="ARBA00022982"/>
    </source>
</evidence>
<comment type="function">
    <text evidence="1">Core subunit of the mitochondrial membrane respiratory chain NADH dehydrogenase (Complex I) that is believed to belong to the minimal assembly required for catalysis. Complex I functions in the transfer of electrons from NADH to the respiratory chain. The immediate electron acceptor for the enzyme is believed to be ubiquinone.</text>
</comment>
<organism evidence="20">
    <name type="scientific">Grylloblatta sculleni</name>
    <dbReference type="NCBI Taxonomy" id="357321"/>
    <lineage>
        <taxon>Eukaryota</taxon>
        <taxon>Metazoa</taxon>
        <taxon>Ecdysozoa</taxon>
        <taxon>Arthropoda</taxon>
        <taxon>Hexapoda</taxon>
        <taxon>Insecta</taxon>
        <taxon>Pterygota</taxon>
        <taxon>Neoptera</taxon>
        <taxon>Polyneoptera</taxon>
        <taxon>Grylloblattodea</taxon>
        <taxon>Grylloblattidae</taxon>
        <taxon>Grylloblatta</taxon>
    </lineage>
</organism>
<dbReference type="EMBL" id="DQ241796">
    <property type="protein sequence ID" value="ABB90918.1"/>
    <property type="molecule type" value="Genomic_DNA"/>
</dbReference>
<name>Q2Q1M1_9NEOP</name>
<feature type="transmembrane region" description="Helical" evidence="18">
    <location>
        <begin position="140"/>
        <end position="163"/>
    </location>
</feature>
<comment type="catalytic activity">
    <reaction evidence="17 18">
        <text>a ubiquinone + NADH + 5 H(+)(in) = a ubiquinol + NAD(+) + 4 H(+)(out)</text>
        <dbReference type="Rhea" id="RHEA:29091"/>
        <dbReference type="Rhea" id="RHEA-COMP:9565"/>
        <dbReference type="Rhea" id="RHEA-COMP:9566"/>
        <dbReference type="ChEBI" id="CHEBI:15378"/>
        <dbReference type="ChEBI" id="CHEBI:16389"/>
        <dbReference type="ChEBI" id="CHEBI:17976"/>
        <dbReference type="ChEBI" id="CHEBI:57540"/>
        <dbReference type="ChEBI" id="CHEBI:57945"/>
        <dbReference type="EC" id="7.1.1.2"/>
    </reaction>
</comment>
<accession>Q2Q1M1</accession>
<dbReference type="PRINTS" id="PR01436">
    <property type="entry name" value="NADHDHGNASE2"/>
</dbReference>
<keyword evidence="11 18" id="KW-0249">Electron transport</keyword>